<dbReference type="Gene3D" id="1.20.1290.10">
    <property type="entry name" value="AhpD-like"/>
    <property type="match status" value="1"/>
</dbReference>
<reference evidence="1 2" key="1">
    <citation type="submission" date="2016-11" db="EMBL/GenBank/DDBJ databases">
        <authorList>
            <person name="Jaros S."/>
            <person name="Januszkiewicz K."/>
            <person name="Wedrychowicz H."/>
        </authorList>
    </citation>
    <scope>NUCLEOTIDE SEQUENCE [LARGE SCALE GENOMIC DNA]</scope>
    <source>
        <strain evidence="1 2">DSM 5091</strain>
    </source>
</reference>
<dbReference type="STRING" id="1122189.SAMN02745165_00558"/>
<dbReference type="AlphaFoldDB" id="A0A1M6CKV5"/>
<name>A0A1M6CKV5_MALRU</name>
<proteinExistence type="predicted"/>
<evidence type="ECO:0000313" key="1">
    <source>
        <dbReference type="EMBL" id="SHI61501.1"/>
    </source>
</evidence>
<dbReference type="PANTHER" id="PTHR34846:SF10">
    <property type="entry name" value="CYTOPLASMIC PROTEIN"/>
    <property type="match status" value="1"/>
</dbReference>
<gene>
    <name evidence="1" type="ORF">SAMN02745165_00558</name>
</gene>
<organism evidence="1 2">
    <name type="scientific">Malonomonas rubra DSM 5091</name>
    <dbReference type="NCBI Taxonomy" id="1122189"/>
    <lineage>
        <taxon>Bacteria</taxon>
        <taxon>Pseudomonadati</taxon>
        <taxon>Thermodesulfobacteriota</taxon>
        <taxon>Desulfuromonadia</taxon>
        <taxon>Desulfuromonadales</taxon>
        <taxon>Geopsychrobacteraceae</taxon>
        <taxon>Malonomonas</taxon>
    </lineage>
</organism>
<accession>A0A1M6CKV5</accession>
<keyword evidence="2" id="KW-1185">Reference proteome</keyword>
<dbReference type="EMBL" id="FQZT01000001">
    <property type="protein sequence ID" value="SHI61501.1"/>
    <property type="molecule type" value="Genomic_DNA"/>
</dbReference>
<dbReference type="PANTHER" id="PTHR34846">
    <property type="entry name" value="4-CARBOXYMUCONOLACTONE DECARBOXYLASE FAMILY PROTEIN (AFU_ORTHOLOGUE AFUA_6G11590)"/>
    <property type="match status" value="1"/>
</dbReference>
<evidence type="ECO:0008006" key="3">
    <source>
        <dbReference type="Google" id="ProtNLM"/>
    </source>
</evidence>
<dbReference type="InterPro" id="IPR029032">
    <property type="entry name" value="AhpD-like"/>
</dbReference>
<sequence>MEKVQALEYWRQSDLFSDQEKAVLEYTEAMTLSESQVSDEMVATLRNWFDDDGIVELTGLIGFQNLSSKFNSALGLPAQGFSQIALPED</sequence>
<dbReference type="Proteomes" id="UP000184171">
    <property type="component" value="Unassembled WGS sequence"/>
</dbReference>
<evidence type="ECO:0000313" key="2">
    <source>
        <dbReference type="Proteomes" id="UP000184171"/>
    </source>
</evidence>
<dbReference type="SUPFAM" id="SSF69118">
    <property type="entry name" value="AhpD-like"/>
    <property type="match status" value="1"/>
</dbReference>
<protein>
    <recommendedName>
        <fullName evidence="3">Carboxymuconolactone decarboxylase family protein</fullName>
    </recommendedName>
</protein>